<keyword evidence="4" id="KW-1185">Reference proteome</keyword>
<dbReference type="InParanoid" id="D0N4K4"/>
<gene>
    <name evidence="3" type="ORF">PITG_06318</name>
</gene>
<feature type="compositionally biased region" description="Basic and acidic residues" evidence="1">
    <location>
        <begin position="283"/>
        <end position="355"/>
    </location>
</feature>
<feature type="compositionally biased region" description="Polar residues" evidence="1">
    <location>
        <begin position="400"/>
        <end position="419"/>
    </location>
</feature>
<dbReference type="GeneID" id="9471473"/>
<feature type="region of interest" description="Disordered" evidence="1">
    <location>
        <begin position="160"/>
        <end position="593"/>
    </location>
</feature>
<feature type="compositionally biased region" description="Polar residues" evidence="1">
    <location>
        <begin position="117"/>
        <end position="134"/>
    </location>
</feature>
<feature type="signal peptide" evidence="2">
    <location>
        <begin position="1"/>
        <end position="23"/>
    </location>
</feature>
<reference evidence="4" key="1">
    <citation type="journal article" date="2009" name="Nature">
        <title>Genome sequence and analysis of the Irish potato famine pathogen Phytophthora infestans.</title>
        <authorList>
            <consortium name="The Broad Institute Genome Sequencing Platform"/>
            <person name="Haas B.J."/>
            <person name="Kamoun S."/>
            <person name="Zody M.C."/>
            <person name="Jiang R.H."/>
            <person name="Handsaker R.E."/>
            <person name="Cano L.M."/>
            <person name="Grabherr M."/>
            <person name="Kodira C.D."/>
            <person name="Raffaele S."/>
            <person name="Torto-Alalibo T."/>
            <person name="Bozkurt T.O."/>
            <person name="Ah-Fong A.M."/>
            <person name="Alvarado L."/>
            <person name="Anderson V.L."/>
            <person name="Armstrong M.R."/>
            <person name="Avrova A."/>
            <person name="Baxter L."/>
            <person name="Beynon J."/>
            <person name="Boevink P.C."/>
            <person name="Bollmann S.R."/>
            <person name="Bos J.I."/>
            <person name="Bulone V."/>
            <person name="Cai G."/>
            <person name="Cakir C."/>
            <person name="Carrington J.C."/>
            <person name="Chawner M."/>
            <person name="Conti L."/>
            <person name="Costanzo S."/>
            <person name="Ewan R."/>
            <person name="Fahlgren N."/>
            <person name="Fischbach M.A."/>
            <person name="Fugelstad J."/>
            <person name="Gilroy E.M."/>
            <person name="Gnerre S."/>
            <person name="Green P.J."/>
            <person name="Grenville-Briggs L.J."/>
            <person name="Griffith J."/>
            <person name="Grunwald N.J."/>
            <person name="Horn K."/>
            <person name="Horner N.R."/>
            <person name="Hu C.H."/>
            <person name="Huitema E."/>
            <person name="Jeong D.H."/>
            <person name="Jones A.M."/>
            <person name="Jones J.D."/>
            <person name="Jones R.W."/>
            <person name="Karlsson E.K."/>
            <person name="Kunjeti S.G."/>
            <person name="Lamour K."/>
            <person name="Liu Z."/>
            <person name="Ma L."/>
            <person name="Maclean D."/>
            <person name="Chibucos M.C."/>
            <person name="McDonald H."/>
            <person name="McWalters J."/>
            <person name="Meijer H.J."/>
            <person name="Morgan W."/>
            <person name="Morris P.F."/>
            <person name="Munro C.A."/>
            <person name="O'Neill K."/>
            <person name="Ospina-Giraldo M."/>
            <person name="Pinzon A."/>
            <person name="Pritchard L."/>
            <person name="Ramsahoye B."/>
            <person name="Ren Q."/>
            <person name="Restrepo S."/>
            <person name="Roy S."/>
            <person name="Sadanandom A."/>
            <person name="Savidor A."/>
            <person name="Schornack S."/>
            <person name="Schwartz D.C."/>
            <person name="Schumann U.D."/>
            <person name="Schwessinger B."/>
            <person name="Seyer L."/>
            <person name="Sharpe T."/>
            <person name="Silvar C."/>
            <person name="Song J."/>
            <person name="Studholme D.J."/>
            <person name="Sykes S."/>
            <person name="Thines M."/>
            <person name="van de Vondervoort P.J."/>
            <person name="Phuntumart V."/>
            <person name="Wawra S."/>
            <person name="Weide R."/>
            <person name="Win J."/>
            <person name="Young C."/>
            <person name="Zhou S."/>
            <person name="Fry W."/>
            <person name="Meyers B.C."/>
            <person name="van West P."/>
            <person name="Ristaino J."/>
            <person name="Govers F."/>
            <person name="Birch P.R."/>
            <person name="Whisson S.C."/>
            <person name="Judelson H.S."/>
            <person name="Nusbaum C."/>
        </authorList>
    </citation>
    <scope>NUCLEOTIDE SEQUENCE [LARGE SCALE GENOMIC DNA]</scope>
    <source>
        <strain evidence="4">T30-4</strain>
    </source>
</reference>
<dbReference type="OrthoDB" id="118387at2759"/>
<feature type="compositionally biased region" description="Basic and acidic residues" evidence="1">
    <location>
        <begin position="377"/>
        <end position="392"/>
    </location>
</feature>
<sequence length="610" mass="64946">MVRVLKPFSAVIATVLSLGLAAADTATVSVLGDATYTIPSSRGAVCKGEGAYSSGTACPLKGDVASDNCSEGLPSYTYGQCVAPKDAQCVIVSGTTWGCAYPEDEGSVDTDAPCASAEQSASGEVETPYQSAPSGSGYGDVEVTYPVEETYPKEDEVTFPYESNYPASTPCATKGNEHAYDTPSPTLSYPDDNEEGYPTEATPYSTQTPSYNAGEGAYPTEATPCPTHNEEGGYPTETPSYPTEATPETTPTKEDYPKGDYPTGEYHHGDSYDTVNTPCPTSKDGHHDSNPNAYEHTEKPSYEHTDKPTYEHTEKPTYEHTEKPSYEHTDKPTYEHTDKPTYEHTEKPSYDKPNYEDTGASGSVDAPCLSGTSSNDYEVHSEVDDDSKDKYPSKYLRGSSYGNSEDASGDCQKTGSEGYSSVDGEESKAGSEYATPDPYEGNYSSAGSEVEGSYDEYQSYSSSVEEGGRPPAPGVHILPPGPSAPEGGEHRSRGTHPPPEDNTAPEEETTAPKEETPAPAYTSAPEDTNAPEEETTAPEEETTAPAYTTAPEEETTAPVDTLPKEDTTAPVYTSAPTPAPAYTSDPAEDEAQILVAQDDAATYPPMDVVF</sequence>
<dbReference type="OMA" id="TYMWQPP"/>
<organism evidence="3 4">
    <name type="scientific">Phytophthora infestans (strain T30-4)</name>
    <name type="common">Potato late blight agent</name>
    <dbReference type="NCBI Taxonomy" id="403677"/>
    <lineage>
        <taxon>Eukaryota</taxon>
        <taxon>Sar</taxon>
        <taxon>Stramenopiles</taxon>
        <taxon>Oomycota</taxon>
        <taxon>Peronosporomycetes</taxon>
        <taxon>Peronosporales</taxon>
        <taxon>Peronosporaceae</taxon>
        <taxon>Phytophthora</taxon>
    </lineage>
</organism>
<dbReference type="VEuPathDB" id="FungiDB:PITG_06318"/>
<feature type="compositionally biased region" description="Acidic residues" evidence="1">
    <location>
        <begin position="529"/>
        <end position="542"/>
    </location>
</feature>
<feature type="chain" id="PRO_5003012286" description="Cyst germination specific acidic repeat protein" evidence="2">
    <location>
        <begin position="24"/>
        <end position="610"/>
    </location>
</feature>
<dbReference type="AlphaFoldDB" id="D0N4K4"/>
<dbReference type="Proteomes" id="UP000006643">
    <property type="component" value="Unassembled WGS sequence"/>
</dbReference>
<dbReference type="eggNOG" id="ENOG502QWE7">
    <property type="taxonomic scope" value="Eukaryota"/>
</dbReference>
<evidence type="ECO:0000313" key="4">
    <source>
        <dbReference type="Proteomes" id="UP000006643"/>
    </source>
</evidence>
<accession>D0N4K4</accession>
<evidence type="ECO:0000313" key="3">
    <source>
        <dbReference type="EMBL" id="EEY69812.1"/>
    </source>
</evidence>
<dbReference type="HOGENOM" id="CLU_371546_0_0_1"/>
<name>D0N4K4_PHYIT</name>
<dbReference type="EMBL" id="DS028125">
    <property type="protein sequence ID" value="EEY69812.1"/>
    <property type="molecule type" value="Genomic_DNA"/>
</dbReference>
<evidence type="ECO:0000256" key="2">
    <source>
        <dbReference type="SAM" id="SignalP"/>
    </source>
</evidence>
<dbReference type="RefSeq" id="XP_002998459.1">
    <property type="nucleotide sequence ID" value="XM_002998413.1"/>
</dbReference>
<feature type="compositionally biased region" description="Low complexity" evidence="1">
    <location>
        <begin position="235"/>
        <end position="250"/>
    </location>
</feature>
<proteinExistence type="predicted"/>
<evidence type="ECO:0008006" key="5">
    <source>
        <dbReference type="Google" id="ProtNLM"/>
    </source>
</evidence>
<dbReference type="KEGG" id="pif:PITG_06318"/>
<feature type="compositionally biased region" description="Low complexity" evidence="1">
    <location>
        <begin position="517"/>
        <end position="528"/>
    </location>
</feature>
<evidence type="ECO:0000256" key="1">
    <source>
        <dbReference type="SAM" id="MobiDB-lite"/>
    </source>
</evidence>
<keyword evidence="2" id="KW-0732">Signal</keyword>
<feature type="compositionally biased region" description="Polar residues" evidence="1">
    <location>
        <begin position="202"/>
        <end position="211"/>
    </location>
</feature>
<feature type="region of interest" description="Disordered" evidence="1">
    <location>
        <begin position="108"/>
        <end position="141"/>
    </location>
</feature>
<protein>
    <recommendedName>
        <fullName evidence="5">Cyst germination specific acidic repeat protein</fullName>
    </recommendedName>
</protein>